<dbReference type="Pfam" id="PF04640">
    <property type="entry name" value="PLATZ"/>
    <property type="match status" value="1"/>
</dbReference>
<protein>
    <recommendedName>
        <fullName evidence="3">B box-type domain-containing protein</fullName>
    </recommendedName>
</protein>
<reference evidence="4" key="3">
    <citation type="submission" date="2015-04" db="UniProtKB">
        <authorList>
            <consortium name="EnsemblPlants"/>
        </authorList>
    </citation>
    <scope>IDENTIFICATION</scope>
</reference>
<feature type="domain" description="B box-type" evidence="3">
    <location>
        <begin position="18"/>
        <end position="56"/>
    </location>
</feature>
<organism evidence="4 5">
    <name type="scientific">Leersia perrieri</name>
    <dbReference type="NCBI Taxonomy" id="77586"/>
    <lineage>
        <taxon>Eukaryota</taxon>
        <taxon>Viridiplantae</taxon>
        <taxon>Streptophyta</taxon>
        <taxon>Embryophyta</taxon>
        <taxon>Tracheophyta</taxon>
        <taxon>Spermatophyta</taxon>
        <taxon>Magnoliopsida</taxon>
        <taxon>Liliopsida</taxon>
        <taxon>Poales</taxon>
        <taxon>Poaceae</taxon>
        <taxon>BOP clade</taxon>
        <taxon>Oryzoideae</taxon>
        <taxon>Oryzeae</taxon>
        <taxon>Oryzinae</taxon>
        <taxon>Leersia</taxon>
    </lineage>
</organism>
<feature type="compositionally biased region" description="Basic and acidic residues" evidence="2">
    <location>
        <begin position="180"/>
        <end position="195"/>
    </location>
</feature>
<dbReference type="InterPro" id="IPR006734">
    <property type="entry name" value="PLATZ"/>
</dbReference>
<reference evidence="5" key="2">
    <citation type="submission" date="2013-12" db="EMBL/GenBank/DDBJ databases">
        <authorList>
            <person name="Yu Y."/>
            <person name="Lee S."/>
            <person name="de Baynast K."/>
            <person name="Wissotski M."/>
            <person name="Liu L."/>
            <person name="Talag J."/>
            <person name="Goicoechea J."/>
            <person name="Angelova A."/>
            <person name="Jetty R."/>
            <person name="Kudrna D."/>
            <person name="Golser W."/>
            <person name="Rivera L."/>
            <person name="Zhang J."/>
            <person name="Wing R."/>
        </authorList>
    </citation>
    <scope>NUCLEOTIDE SEQUENCE</scope>
</reference>
<reference evidence="4 5" key="1">
    <citation type="submission" date="2012-08" db="EMBL/GenBank/DDBJ databases">
        <title>Oryza genome evolution.</title>
        <authorList>
            <person name="Wing R.A."/>
        </authorList>
    </citation>
    <scope>NUCLEOTIDE SEQUENCE</scope>
</reference>
<dbReference type="eggNOG" id="ENOG502R0ZN">
    <property type="taxonomic scope" value="Eukaryota"/>
</dbReference>
<dbReference type="InterPro" id="IPR000315">
    <property type="entry name" value="Znf_B-box"/>
</dbReference>
<feature type="region of interest" description="Disordered" evidence="2">
    <location>
        <begin position="148"/>
        <end position="222"/>
    </location>
</feature>
<keyword evidence="1" id="KW-0862">Zinc</keyword>
<keyword evidence="1" id="KW-0479">Metal-binding</keyword>
<dbReference type="PANTHER" id="PTHR31065">
    <property type="entry name" value="PLATZ TRANSCRIPTION FACTOR FAMILY PROTEIN"/>
    <property type="match status" value="1"/>
</dbReference>
<keyword evidence="1" id="KW-0863">Zinc-finger</keyword>
<sequence length="222" mass="24638">MRPGWVGALVEESFFVPCPLHEAAKKNEKNIFCLSCCASICPHCSPSHHHHPLLQVRRYVYNDVVRLDDLDKLVDCSYVQPYTINSAKVVFLKPRPQSRPFKGSGNVCLTCDRVLQEPHHFCSLSCKLDHVIAHGDINLSDILFIPPHQQHQHRHDNPRVDTGACMSTATSSDGSGGSGERGEATKRRKAAEMGSKKKGGFLSQILSLGRRRKGAPHRAPLC</sequence>
<name>A0A0D9VCR5_9ORYZ</name>
<dbReference type="PROSITE" id="PS50119">
    <property type="entry name" value="ZF_BBOX"/>
    <property type="match status" value="1"/>
</dbReference>
<evidence type="ECO:0000256" key="1">
    <source>
        <dbReference type="PROSITE-ProRule" id="PRU00024"/>
    </source>
</evidence>
<evidence type="ECO:0000313" key="4">
    <source>
        <dbReference type="EnsemblPlants" id="LPERR02G04770.1"/>
    </source>
</evidence>
<dbReference type="Proteomes" id="UP000032180">
    <property type="component" value="Chromosome 2"/>
</dbReference>
<dbReference type="Gramene" id="LPERR02G04770.1">
    <property type="protein sequence ID" value="LPERR02G04770.1"/>
    <property type="gene ID" value="LPERR02G04770"/>
</dbReference>
<dbReference type="HOGENOM" id="CLU_070437_3_0_1"/>
<evidence type="ECO:0000259" key="3">
    <source>
        <dbReference type="PROSITE" id="PS50119"/>
    </source>
</evidence>
<dbReference type="GO" id="GO:0008270">
    <property type="term" value="F:zinc ion binding"/>
    <property type="evidence" value="ECO:0007669"/>
    <property type="project" value="UniProtKB-KW"/>
</dbReference>
<dbReference type="PANTHER" id="PTHR31065:SF46">
    <property type="entry name" value="PLATZ TRANSCRIPTION FACTOR FAMILY PROTEIN-RELATED"/>
    <property type="match status" value="1"/>
</dbReference>
<evidence type="ECO:0000313" key="5">
    <source>
        <dbReference type="Proteomes" id="UP000032180"/>
    </source>
</evidence>
<proteinExistence type="predicted"/>
<dbReference type="EnsemblPlants" id="LPERR02G04770.1">
    <property type="protein sequence ID" value="LPERR02G04770.1"/>
    <property type="gene ID" value="LPERR02G04770"/>
</dbReference>
<dbReference type="STRING" id="77586.A0A0D9VCR5"/>
<evidence type="ECO:0000256" key="2">
    <source>
        <dbReference type="SAM" id="MobiDB-lite"/>
    </source>
</evidence>
<dbReference type="AlphaFoldDB" id="A0A0D9VCR5"/>
<accession>A0A0D9VCR5</accession>
<keyword evidence="5" id="KW-1185">Reference proteome</keyword>